<dbReference type="SUPFAM" id="SSF51569">
    <property type="entry name" value="Aldolase"/>
    <property type="match status" value="1"/>
</dbReference>
<feature type="binding site" evidence="10">
    <location>
        <position position="206"/>
    </location>
    <ligand>
        <name>5-aminolevulinate</name>
        <dbReference type="ChEBI" id="CHEBI:356416"/>
        <label>1</label>
    </ligand>
</feature>
<dbReference type="Gene3D" id="3.20.20.70">
    <property type="entry name" value="Aldolase class I"/>
    <property type="match status" value="1"/>
</dbReference>
<dbReference type="HOGENOM" id="CLU_035731_0_0_6"/>
<dbReference type="RefSeq" id="WP_040008696.1">
    <property type="nucleotide sequence ID" value="NZ_CP009574.1"/>
</dbReference>
<evidence type="ECO:0000256" key="6">
    <source>
        <dbReference type="ARBA" id="ARBA00023239"/>
    </source>
</evidence>
<dbReference type="GO" id="GO:0005829">
    <property type="term" value="C:cytosol"/>
    <property type="evidence" value="ECO:0007669"/>
    <property type="project" value="TreeGrafter"/>
</dbReference>
<evidence type="ECO:0000256" key="9">
    <source>
        <dbReference type="PIRSR" id="PIRSR001415-1"/>
    </source>
</evidence>
<keyword evidence="12" id="KW-0460">Magnesium</keyword>
<accession>A0A097ENN1</accession>
<keyword evidence="11" id="KW-0862">Zinc</keyword>
<feature type="binding site" evidence="10">
    <location>
        <position position="313"/>
    </location>
    <ligand>
        <name>5-aminolevulinate</name>
        <dbReference type="ChEBI" id="CHEBI:356416"/>
        <label>2</label>
    </ligand>
</feature>
<dbReference type="EMBL" id="CP009574">
    <property type="protein sequence ID" value="AIT09173.1"/>
    <property type="molecule type" value="Genomic_DNA"/>
</dbReference>
<comment type="subunit">
    <text evidence="13">Homooctamer.</text>
</comment>
<dbReference type="PIRSF" id="PIRSF001415">
    <property type="entry name" value="Porphbilin_synth"/>
    <property type="match status" value="1"/>
</dbReference>
<dbReference type="Proteomes" id="UP000029672">
    <property type="component" value="Chromosome"/>
</dbReference>
<dbReference type="SMART" id="SM01004">
    <property type="entry name" value="ALAD"/>
    <property type="match status" value="1"/>
</dbReference>
<feature type="binding site" evidence="10">
    <location>
        <position position="274"/>
    </location>
    <ligand>
        <name>5-aminolevulinate</name>
        <dbReference type="ChEBI" id="CHEBI:356416"/>
        <label>2</label>
    </ligand>
</feature>
<evidence type="ECO:0000256" key="1">
    <source>
        <dbReference type="ARBA" id="ARBA00004694"/>
    </source>
</evidence>
<dbReference type="PANTHER" id="PTHR11458:SF0">
    <property type="entry name" value="DELTA-AMINOLEVULINIC ACID DEHYDRATASE"/>
    <property type="match status" value="1"/>
</dbReference>
<keyword evidence="7 13" id="KW-0627">Porphyrin biosynthesis</keyword>
<evidence type="ECO:0000313" key="16">
    <source>
        <dbReference type="Proteomes" id="UP000029672"/>
    </source>
</evidence>
<feature type="binding site" evidence="11">
    <location>
        <position position="122"/>
    </location>
    <ligand>
        <name>Zn(2+)</name>
        <dbReference type="ChEBI" id="CHEBI:29105"/>
        <note>catalytic</note>
    </ligand>
</feature>
<name>A0A097ENN1_9GAMM</name>
<evidence type="ECO:0000256" key="8">
    <source>
        <dbReference type="ARBA" id="ARBA00047651"/>
    </source>
</evidence>
<dbReference type="Pfam" id="PF00490">
    <property type="entry name" value="ALAD"/>
    <property type="match status" value="1"/>
</dbReference>
<gene>
    <name evidence="15" type="ORF">LO80_03765</name>
</gene>
<dbReference type="EC" id="4.2.1.24" evidence="3 13"/>
<dbReference type="PANTHER" id="PTHR11458">
    <property type="entry name" value="DELTA-AMINOLEVULINIC ACID DEHYDRATASE"/>
    <property type="match status" value="1"/>
</dbReference>
<reference evidence="15 16" key="1">
    <citation type="submission" date="2014-10" db="EMBL/GenBank/DDBJ databases">
        <title>Whole genome sequence of Francisella endociliophora strain FSC1006, isolated from a laboratory culture of the marine ciliate Euplotes raikovi.</title>
        <authorList>
            <person name="Granberg M."/>
            <person name="Backman S."/>
            <person name="Lundmark E."/>
            <person name="Nilsson E."/>
            <person name="Karlsson E."/>
            <person name="Thelaus J."/>
            <person name="Ohrman C."/>
            <person name="Larkeryd A."/>
            <person name="Stenberg P."/>
        </authorList>
    </citation>
    <scope>NUCLEOTIDE SEQUENCE [LARGE SCALE GENOMIC DNA]</scope>
    <source>
        <strain evidence="15 16">FSC1006</strain>
    </source>
</reference>
<proteinExistence type="inferred from homology"/>
<feature type="binding site" evidence="11">
    <location>
        <position position="130"/>
    </location>
    <ligand>
        <name>Zn(2+)</name>
        <dbReference type="ChEBI" id="CHEBI:29105"/>
        <note>catalytic</note>
    </ligand>
</feature>
<dbReference type="GO" id="GO:0004655">
    <property type="term" value="F:porphobilinogen synthase activity"/>
    <property type="evidence" value="ECO:0007669"/>
    <property type="project" value="UniProtKB-EC"/>
</dbReference>
<evidence type="ECO:0000256" key="5">
    <source>
        <dbReference type="ARBA" id="ARBA00023133"/>
    </source>
</evidence>
<dbReference type="eggNOG" id="COG0113">
    <property type="taxonomic scope" value="Bacteria"/>
</dbReference>
<feature type="active site" description="Schiff-base intermediate with substrate" evidence="9">
    <location>
        <position position="248"/>
    </location>
</feature>
<feature type="binding site" evidence="10">
    <location>
        <position position="217"/>
    </location>
    <ligand>
        <name>5-aminolevulinate</name>
        <dbReference type="ChEBI" id="CHEBI:356416"/>
        <label>1</label>
    </ligand>
</feature>
<dbReference type="PRINTS" id="PR00144">
    <property type="entry name" value="DALDHYDRTASE"/>
</dbReference>
<dbReference type="GO" id="GO:0006782">
    <property type="term" value="P:protoporphyrinogen IX biosynthetic process"/>
    <property type="evidence" value="ECO:0007669"/>
    <property type="project" value="UniProtKB-UniPathway"/>
</dbReference>
<dbReference type="NCBIfam" id="NF006762">
    <property type="entry name" value="PRK09283.1"/>
    <property type="match status" value="1"/>
</dbReference>
<comment type="pathway">
    <text evidence="1">Porphyrin-containing compound metabolism; protoporphyrin-IX biosynthesis; coproporphyrinogen-III from 5-aminolevulinate: step 1/4.</text>
</comment>
<dbReference type="FunFam" id="3.20.20.70:FF:000019">
    <property type="entry name" value="Delta-aminolevulinic acid dehydratase"/>
    <property type="match status" value="1"/>
</dbReference>
<dbReference type="CDD" id="cd00384">
    <property type="entry name" value="ALAD_PBGS"/>
    <property type="match status" value="1"/>
</dbReference>
<dbReference type="InterPro" id="IPR013785">
    <property type="entry name" value="Aldolase_TIM"/>
</dbReference>
<evidence type="ECO:0000256" key="4">
    <source>
        <dbReference type="ARBA" id="ARBA00020771"/>
    </source>
</evidence>
<evidence type="ECO:0000313" key="15">
    <source>
        <dbReference type="EMBL" id="AIT09173.1"/>
    </source>
</evidence>
<evidence type="ECO:0000256" key="13">
    <source>
        <dbReference type="RuleBase" id="RU000515"/>
    </source>
</evidence>
<evidence type="ECO:0000256" key="3">
    <source>
        <dbReference type="ARBA" id="ARBA00012053"/>
    </source>
</evidence>
<dbReference type="AlphaFoldDB" id="A0A097ENN1"/>
<evidence type="ECO:0000256" key="12">
    <source>
        <dbReference type="PIRSR" id="PIRSR001415-5"/>
    </source>
</evidence>
<feature type="binding site" evidence="12">
    <location>
        <position position="233"/>
    </location>
    <ligand>
        <name>Mg(2+)</name>
        <dbReference type="ChEBI" id="CHEBI:18420"/>
    </ligand>
</feature>
<dbReference type="OrthoDB" id="9805001at2"/>
<evidence type="ECO:0000256" key="2">
    <source>
        <dbReference type="ARBA" id="ARBA00008055"/>
    </source>
</evidence>
<dbReference type="KEGG" id="frf:LO80_03765"/>
<evidence type="ECO:0000256" key="14">
    <source>
        <dbReference type="RuleBase" id="RU004161"/>
    </source>
</evidence>
<feature type="binding site" evidence="11">
    <location>
        <position position="120"/>
    </location>
    <ligand>
        <name>Zn(2+)</name>
        <dbReference type="ChEBI" id="CHEBI:29105"/>
        <note>catalytic</note>
    </ligand>
</feature>
<dbReference type="UniPathway" id="UPA00251">
    <property type="reaction ID" value="UER00318"/>
</dbReference>
<comment type="similarity">
    <text evidence="2 14">Belongs to the ALAD family.</text>
</comment>
<keyword evidence="11" id="KW-0479">Metal-binding</keyword>
<organism evidence="15 16">
    <name type="scientific">Candidatus Francisella endociliophora</name>
    <dbReference type="NCBI Taxonomy" id="653937"/>
    <lineage>
        <taxon>Bacteria</taxon>
        <taxon>Pseudomonadati</taxon>
        <taxon>Pseudomonadota</taxon>
        <taxon>Gammaproteobacteria</taxon>
        <taxon>Thiotrichales</taxon>
        <taxon>Francisellaceae</taxon>
        <taxon>Francisella</taxon>
    </lineage>
</organism>
<dbReference type="InterPro" id="IPR030656">
    <property type="entry name" value="ALAD_AS"/>
</dbReference>
<comment type="catalytic activity">
    <reaction evidence="8 13">
        <text>2 5-aminolevulinate = porphobilinogen + 2 H2O + H(+)</text>
        <dbReference type="Rhea" id="RHEA:24064"/>
        <dbReference type="ChEBI" id="CHEBI:15377"/>
        <dbReference type="ChEBI" id="CHEBI:15378"/>
        <dbReference type="ChEBI" id="CHEBI:58126"/>
        <dbReference type="ChEBI" id="CHEBI:356416"/>
        <dbReference type="EC" id="4.2.1.24"/>
    </reaction>
</comment>
<sequence>MSFPISRPRRLRISQNFRDMVAEISLSTDDLMYPIFVVHGEGIKKEISSMPNQYHWSIDMLDELVEQVVLAGIKSVMIFGVPKTKDLISSENYDHNGIMQQAIRKIKELAPNLVVGTDVCMCSFTPHGHCGILNEHEYVDNDKTLEILQKTAVSHAQAGADIVAPSGMMDGMILAMRQALDEANFETVSIMSYSVKYASAYYGPFRSACDSSLKGDRKTYQMDYRNKKEAIREAMEDVEQGADFIMVKPALSYLDIINELSHIIDLPVAAYHVSGEYAMIKAAAAAGLVDEKAITIETLTSMKRAGAKVILTYTALDVAKWLKG</sequence>
<evidence type="ECO:0000256" key="10">
    <source>
        <dbReference type="PIRSR" id="PIRSR001415-2"/>
    </source>
</evidence>
<dbReference type="GO" id="GO:0008270">
    <property type="term" value="F:zinc ion binding"/>
    <property type="evidence" value="ECO:0007669"/>
    <property type="project" value="TreeGrafter"/>
</dbReference>
<dbReference type="InterPro" id="IPR001731">
    <property type="entry name" value="ALAD"/>
</dbReference>
<evidence type="ECO:0000256" key="7">
    <source>
        <dbReference type="ARBA" id="ARBA00023244"/>
    </source>
</evidence>
<evidence type="ECO:0000256" key="11">
    <source>
        <dbReference type="PIRSR" id="PIRSR001415-3"/>
    </source>
</evidence>
<keyword evidence="6 13" id="KW-0456">Lyase</keyword>
<protein>
    <recommendedName>
        <fullName evidence="4 13">Delta-aminolevulinic acid dehydratase</fullName>
        <ecNumber evidence="3 13">4.2.1.24</ecNumber>
    </recommendedName>
</protein>
<dbReference type="STRING" id="1547445.LO80_03765"/>
<keyword evidence="16" id="KW-1185">Reference proteome</keyword>
<dbReference type="PROSITE" id="PS00169">
    <property type="entry name" value="D_ALA_DEHYDRATASE"/>
    <property type="match status" value="1"/>
</dbReference>
<feature type="active site" description="Schiff-base intermediate with substrate" evidence="9">
    <location>
        <position position="196"/>
    </location>
</feature>
<keyword evidence="5" id="KW-0350">Heme biosynthesis</keyword>